<keyword evidence="2" id="KW-1185">Reference proteome</keyword>
<protein>
    <submittedName>
        <fullName evidence="1">Uncharacterized protein</fullName>
    </submittedName>
</protein>
<dbReference type="EMBL" id="QTSX02007223">
    <property type="protein sequence ID" value="KAJ9049525.1"/>
    <property type="molecule type" value="Genomic_DNA"/>
</dbReference>
<sequence>MEYGGKLDASPKHKDHELGGSDYSIRHENATQGPRNMSLRHVTIKQVKDIFIPDDPTHPLLLDDHEIRHVALVAGLVGPPDFQSTSCNLAIDDGTGLHTVRFWASTESGNDSPIAQQLKLITPRTYIQIIGSVKAYGGKTGVTGIHVRPIEDPNEIAAHFLECIHTHLVLAKPRHCPNGFDLAQQDSEQNFRRMLLQFIYLTGGENGLQMNRIKLNFVNGMVSSEYVESAVAWLLEQGHCTRSISDAIVATFSQMEEARLIQYFRHLPYLTEFRTILTHLIPSEDRRAGLPYCFTLDGLVYCADYNEGHEIFIFAPTDDDYTPCAHFKTNSWELLGLSIEELQPPSDIYSQIQNSSKASYPTCLSQAASKGNDKQESITTSEMNNSSATLSPTTSYLLSLYKT</sequence>
<accession>A0ACC2RHT0</accession>
<dbReference type="Proteomes" id="UP001165960">
    <property type="component" value="Unassembled WGS sequence"/>
</dbReference>
<name>A0ACC2RHT0_9FUNG</name>
<gene>
    <name evidence="1" type="ORF">DSO57_1023534</name>
</gene>
<proteinExistence type="predicted"/>
<reference evidence="1" key="1">
    <citation type="submission" date="2022-04" db="EMBL/GenBank/DDBJ databases">
        <title>Genome of the entomopathogenic fungus Entomophthora muscae.</title>
        <authorList>
            <person name="Elya C."/>
            <person name="Lovett B.R."/>
            <person name="Lee E."/>
            <person name="Macias A.M."/>
            <person name="Hajek A.E."/>
            <person name="De Bivort B.L."/>
            <person name="Kasson M.T."/>
            <person name="De Fine Licht H.H."/>
            <person name="Stajich J.E."/>
        </authorList>
    </citation>
    <scope>NUCLEOTIDE SEQUENCE</scope>
    <source>
        <strain evidence="1">Berkeley</strain>
    </source>
</reference>
<comment type="caution">
    <text evidence="1">The sequence shown here is derived from an EMBL/GenBank/DDBJ whole genome shotgun (WGS) entry which is preliminary data.</text>
</comment>
<organism evidence="1 2">
    <name type="scientific">Entomophthora muscae</name>
    <dbReference type="NCBI Taxonomy" id="34485"/>
    <lineage>
        <taxon>Eukaryota</taxon>
        <taxon>Fungi</taxon>
        <taxon>Fungi incertae sedis</taxon>
        <taxon>Zoopagomycota</taxon>
        <taxon>Entomophthoromycotina</taxon>
        <taxon>Entomophthoromycetes</taxon>
        <taxon>Entomophthorales</taxon>
        <taxon>Entomophthoraceae</taxon>
        <taxon>Entomophthora</taxon>
    </lineage>
</organism>
<evidence type="ECO:0000313" key="1">
    <source>
        <dbReference type="EMBL" id="KAJ9049525.1"/>
    </source>
</evidence>
<evidence type="ECO:0000313" key="2">
    <source>
        <dbReference type="Proteomes" id="UP001165960"/>
    </source>
</evidence>